<keyword evidence="3" id="KW-1185">Reference proteome</keyword>
<sequence length="123" mass="12839">MEGHDMKIATLPRLAACALAASLALTGAARADNPGVGFGLSWVFGQHSGKGLAAGVKLFSSREKNEIAGTLGVDYHFATSSFRPTLGAAYMGDRLYGEANFGYSMYDQVIDFGLGGGLVNTKD</sequence>
<feature type="signal peptide" evidence="1">
    <location>
        <begin position="1"/>
        <end position="31"/>
    </location>
</feature>
<evidence type="ECO:0000256" key="1">
    <source>
        <dbReference type="SAM" id="SignalP"/>
    </source>
</evidence>
<gene>
    <name evidence="2" type="ORF">H0485_10925</name>
</gene>
<evidence type="ECO:0000313" key="2">
    <source>
        <dbReference type="EMBL" id="MCB5410512.1"/>
    </source>
</evidence>
<organism evidence="2 3">
    <name type="scientific">Pseudogemmobacter faecipullorum</name>
    <dbReference type="NCBI Taxonomy" id="2755041"/>
    <lineage>
        <taxon>Bacteria</taxon>
        <taxon>Pseudomonadati</taxon>
        <taxon>Pseudomonadota</taxon>
        <taxon>Alphaproteobacteria</taxon>
        <taxon>Rhodobacterales</taxon>
        <taxon>Paracoccaceae</taxon>
        <taxon>Pseudogemmobacter</taxon>
    </lineage>
</organism>
<evidence type="ECO:0008006" key="4">
    <source>
        <dbReference type="Google" id="ProtNLM"/>
    </source>
</evidence>
<dbReference type="Proteomes" id="UP001198571">
    <property type="component" value="Unassembled WGS sequence"/>
</dbReference>
<keyword evidence="1" id="KW-0732">Signal</keyword>
<reference evidence="2 3" key="1">
    <citation type="submission" date="2020-07" db="EMBL/GenBank/DDBJ databases">
        <title>Pseudogemmobacter sp. nov., isolated from poultry manure in Taiwan.</title>
        <authorList>
            <person name="Lin S.-Y."/>
            <person name="Tang Y.-S."/>
            <person name="Young C.-C."/>
        </authorList>
    </citation>
    <scope>NUCLEOTIDE SEQUENCE [LARGE SCALE GENOMIC DNA]</scope>
    <source>
        <strain evidence="2 3">CC-YST710</strain>
    </source>
</reference>
<name>A0ABS8CM94_9RHOB</name>
<accession>A0ABS8CM94</accession>
<dbReference type="RefSeq" id="WP_226935491.1">
    <property type="nucleotide sequence ID" value="NZ_JACDXX010000009.1"/>
</dbReference>
<evidence type="ECO:0000313" key="3">
    <source>
        <dbReference type="Proteomes" id="UP001198571"/>
    </source>
</evidence>
<proteinExistence type="predicted"/>
<dbReference type="EMBL" id="JACDXX010000009">
    <property type="protein sequence ID" value="MCB5410512.1"/>
    <property type="molecule type" value="Genomic_DNA"/>
</dbReference>
<protein>
    <recommendedName>
        <fullName evidence="4">Outer membrane protein beta-barrel domain-containing protein</fullName>
    </recommendedName>
</protein>
<comment type="caution">
    <text evidence="2">The sequence shown here is derived from an EMBL/GenBank/DDBJ whole genome shotgun (WGS) entry which is preliminary data.</text>
</comment>
<feature type="chain" id="PRO_5046190291" description="Outer membrane protein beta-barrel domain-containing protein" evidence="1">
    <location>
        <begin position="32"/>
        <end position="123"/>
    </location>
</feature>